<evidence type="ECO:0000256" key="8">
    <source>
        <dbReference type="SAM" id="SignalP"/>
    </source>
</evidence>
<dbReference type="GO" id="GO:0046872">
    <property type="term" value="F:metal ion binding"/>
    <property type="evidence" value="ECO:0007669"/>
    <property type="project" value="UniProtKB-KW"/>
</dbReference>
<evidence type="ECO:0000256" key="1">
    <source>
        <dbReference type="ARBA" id="ARBA00001970"/>
    </source>
</evidence>
<sequence>MKSFTPIPLLLLTLGSAALTVRDVQDGQMGTLMVLPPRQTDTGTKPIPDPAHPYIAPGPNDQRGPCPAMNTLANHGYVSRNGITTFEEIIIGAQEAFNFDQSLIAAMIAPNFLAHGNVFVNKISIGGVSEFVPPLPYNIDGPATLGIAKHGRVEGDASLSRSDAFIGDNRNFNQTIWNMNLEEIAQFADDGPDGPGTVVNLQTLIEIKRQNFESDQALNPQFDLPIRRYNAIFAAPAVAVAVFSNGTTNQLTKNILNSFIEHQTFPKNWFRAAAPVLPATAGAINAQIAAGLPQIFPGHNDANGVFVADPPAPVPFNTSVACASYWDQIANGTPGSLANTTGILKQNVDLLTGIMFSGSKCTESVAPAGPTYV</sequence>
<protein>
    <submittedName>
        <fullName evidence="10">Chloroperoxidase</fullName>
    </submittedName>
</protein>
<keyword evidence="6" id="KW-0408">Iron</keyword>
<keyword evidence="8" id="KW-0732">Signal</keyword>
<evidence type="ECO:0000256" key="7">
    <source>
        <dbReference type="ARBA" id="ARBA00025795"/>
    </source>
</evidence>
<feature type="signal peptide" evidence="8">
    <location>
        <begin position="1"/>
        <end position="20"/>
    </location>
</feature>
<comment type="similarity">
    <text evidence="7">Belongs to the chloroperoxidase family.</text>
</comment>
<evidence type="ECO:0000313" key="11">
    <source>
        <dbReference type="Proteomes" id="UP001218188"/>
    </source>
</evidence>
<evidence type="ECO:0000313" key="10">
    <source>
        <dbReference type="EMBL" id="KAJ7038790.1"/>
    </source>
</evidence>
<dbReference type="PANTHER" id="PTHR33577:SF16">
    <property type="entry name" value="HEME HALOPEROXIDASE FAMILY PROFILE DOMAIN-CONTAINING PROTEIN"/>
    <property type="match status" value="1"/>
</dbReference>
<evidence type="ECO:0000256" key="5">
    <source>
        <dbReference type="ARBA" id="ARBA00023002"/>
    </source>
</evidence>
<dbReference type="Proteomes" id="UP001218188">
    <property type="component" value="Unassembled WGS sequence"/>
</dbReference>
<reference evidence="10" key="1">
    <citation type="submission" date="2023-03" db="EMBL/GenBank/DDBJ databases">
        <title>Massive genome expansion in bonnet fungi (Mycena s.s.) driven by repeated elements and novel gene families across ecological guilds.</title>
        <authorList>
            <consortium name="Lawrence Berkeley National Laboratory"/>
            <person name="Harder C.B."/>
            <person name="Miyauchi S."/>
            <person name="Viragh M."/>
            <person name="Kuo A."/>
            <person name="Thoen E."/>
            <person name="Andreopoulos B."/>
            <person name="Lu D."/>
            <person name="Skrede I."/>
            <person name="Drula E."/>
            <person name="Henrissat B."/>
            <person name="Morin E."/>
            <person name="Kohler A."/>
            <person name="Barry K."/>
            <person name="LaButti K."/>
            <person name="Morin E."/>
            <person name="Salamov A."/>
            <person name="Lipzen A."/>
            <person name="Mereny Z."/>
            <person name="Hegedus B."/>
            <person name="Baldrian P."/>
            <person name="Stursova M."/>
            <person name="Weitz H."/>
            <person name="Taylor A."/>
            <person name="Grigoriev I.V."/>
            <person name="Nagy L.G."/>
            <person name="Martin F."/>
            <person name="Kauserud H."/>
        </authorList>
    </citation>
    <scope>NUCLEOTIDE SEQUENCE</scope>
    <source>
        <strain evidence="10">CBHHK200</strain>
    </source>
</reference>
<keyword evidence="2" id="KW-0575">Peroxidase</keyword>
<dbReference type="AlphaFoldDB" id="A0AAD6T3V4"/>
<gene>
    <name evidence="10" type="ORF">C8F04DRAFT_1088502</name>
</gene>
<dbReference type="EMBL" id="JARJCM010000030">
    <property type="protein sequence ID" value="KAJ7038790.1"/>
    <property type="molecule type" value="Genomic_DNA"/>
</dbReference>
<dbReference type="GO" id="GO:0004601">
    <property type="term" value="F:peroxidase activity"/>
    <property type="evidence" value="ECO:0007669"/>
    <property type="project" value="UniProtKB-KW"/>
</dbReference>
<evidence type="ECO:0000259" key="9">
    <source>
        <dbReference type="PROSITE" id="PS51405"/>
    </source>
</evidence>
<keyword evidence="11" id="KW-1185">Reference proteome</keyword>
<dbReference type="Pfam" id="PF01328">
    <property type="entry name" value="Peroxidase_2"/>
    <property type="match status" value="1"/>
</dbReference>
<comment type="caution">
    <text evidence="10">The sequence shown here is derived from an EMBL/GenBank/DDBJ whole genome shotgun (WGS) entry which is preliminary data.</text>
</comment>
<dbReference type="Gene3D" id="1.10.489.10">
    <property type="entry name" value="Chloroperoxidase-like"/>
    <property type="match status" value="1"/>
</dbReference>
<organism evidence="10 11">
    <name type="scientific">Mycena alexandri</name>
    <dbReference type="NCBI Taxonomy" id="1745969"/>
    <lineage>
        <taxon>Eukaryota</taxon>
        <taxon>Fungi</taxon>
        <taxon>Dikarya</taxon>
        <taxon>Basidiomycota</taxon>
        <taxon>Agaricomycotina</taxon>
        <taxon>Agaricomycetes</taxon>
        <taxon>Agaricomycetidae</taxon>
        <taxon>Agaricales</taxon>
        <taxon>Marasmiineae</taxon>
        <taxon>Mycenaceae</taxon>
        <taxon>Mycena</taxon>
    </lineage>
</organism>
<dbReference type="InterPro" id="IPR036851">
    <property type="entry name" value="Chloroperoxidase-like_sf"/>
</dbReference>
<dbReference type="PROSITE" id="PS51405">
    <property type="entry name" value="HEME_HALOPEROXIDASE"/>
    <property type="match status" value="1"/>
</dbReference>
<name>A0AAD6T3V4_9AGAR</name>
<keyword evidence="4" id="KW-0479">Metal-binding</keyword>
<keyword evidence="3" id="KW-0349">Heme</keyword>
<evidence type="ECO:0000256" key="3">
    <source>
        <dbReference type="ARBA" id="ARBA00022617"/>
    </source>
</evidence>
<proteinExistence type="inferred from homology"/>
<dbReference type="SUPFAM" id="SSF47571">
    <property type="entry name" value="Cloroperoxidase"/>
    <property type="match status" value="1"/>
</dbReference>
<dbReference type="InterPro" id="IPR000028">
    <property type="entry name" value="Chloroperoxidase"/>
</dbReference>
<comment type="cofactor">
    <cofactor evidence="1">
        <name>heme b</name>
        <dbReference type="ChEBI" id="CHEBI:60344"/>
    </cofactor>
</comment>
<evidence type="ECO:0000256" key="2">
    <source>
        <dbReference type="ARBA" id="ARBA00022559"/>
    </source>
</evidence>
<keyword evidence="5" id="KW-0560">Oxidoreductase</keyword>
<dbReference type="PANTHER" id="PTHR33577">
    <property type="entry name" value="STERIGMATOCYSTIN BIOSYNTHESIS PEROXIDASE STCC-RELATED"/>
    <property type="match status" value="1"/>
</dbReference>
<evidence type="ECO:0000256" key="4">
    <source>
        <dbReference type="ARBA" id="ARBA00022723"/>
    </source>
</evidence>
<feature type="chain" id="PRO_5042225114" evidence="8">
    <location>
        <begin position="21"/>
        <end position="373"/>
    </location>
</feature>
<accession>A0AAD6T3V4</accession>
<evidence type="ECO:0000256" key="6">
    <source>
        <dbReference type="ARBA" id="ARBA00023004"/>
    </source>
</evidence>
<feature type="domain" description="Heme haloperoxidase family profile" evidence="9">
    <location>
        <begin position="50"/>
        <end position="286"/>
    </location>
</feature>